<gene>
    <name evidence="2" type="ORF">MOBT1_001543</name>
</gene>
<dbReference type="EMBL" id="CP119935">
    <property type="protein sequence ID" value="WFD02856.1"/>
    <property type="molecule type" value="Genomic_DNA"/>
</dbReference>
<keyword evidence="1" id="KW-0472">Membrane</keyword>
<evidence type="ECO:0000313" key="2">
    <source>
        <dbReference type="EMBL" id="WFD02856.1"/>
    </source>
</evidence>
<protein>
    <recommendedName>
        <fullName evidence="4">Ubiquitin-like domain-containing protein</fullName>
    </recommendedName>
</protein>
<accession>A0AAF0IWB6</accession>
<organism evidence="2 3">
    <name type="scientific">Malassezia obtusa</name>
    <dbReference type="NCBI Taxonomy" id="76774"/>
    <lineage>
        <taxon>Eukaryota</taxon>
        <taxon>Fungi</taxon>
        <taxon>Dikarya</taxon>
        <taxon>Basidiomycota</taxon>
        <taxon>Ustilaginomycotina</taxon>
        <taxon>Malasseziomycetes</taxon>
        <taxon>Malasseziales</taxon>
        <taxon>Malasseziaceae</taxon>
        <taxon>Malassezia</taxon>
    </lineage>
</organism>
<keyword evidence="3" id="KW-1185">Reference proteome</keyword>
<reference evidence="2" key="1">
    <citation type="submission" date="2023-03" db="EMBL/GenBank/DDBJ databases">
        <title>Mating type loci evolution in Malassezia.</title>
        <authorList>
            <person name="Coelho M.A."/>
        </authorList>
    </citation>
    <scope>NUCLEOTIDE SEQUENCE</scope>
    <source>
        <strain evidence="2">CBS 7876</strain>
    </source>
</reference>
<evidence type="ECO:0000313" key="3">
    <source>
        <dbReference type="Proteomes" id="UP001214603"/>
    </source>
</evidence>
<feature type="transmembrane region" description="Helical" evidence="1">
    <location>
        <begin position="310"/>
        <end position="330"/>
    </location>
</feature>
<proteinExistence type="predicted"/>
<keyword evidence="1" id="KW-1133">Transmembrane helix</keyword>
<dbReference type="Proteomes" id="UP001214603">
    <property type="component" value="Chromosome 2"/>
</dbReference>
<name>A0AAF0IWB6_9BASI</name>
<sequence length="520" mass="56967">MELRHALSDAPDAVCVEIREASDAHTRVLDCAPSTTIEQVKHALPALWHPDTLDPTGVRCIHRGQLLAADARIETLAREVRAPLTQDTGRVVLHIAIAPGALQRAEEPRSDPLLASGYFREPGNPLLEFVVRVKPSELESLLHAFVVTFSCYAQYYTRVARAANAPTTTPPRLVPPPGVDLAPAHSALANTALRTAAVSFVETEVLQWTPLRDVRPQDTQPSVERGARALQSVVEARMAFLNDALLAVARLHDMHQWRTQTQRTHAPPAPPNDAAELLGDLGAVAHTLLGLLLRAAVVAVLLSLQSPPRLWWYAGGALALYTAVQAVVLVRERRRERAAAASPTAEPASAPAPEPAADAAAAERAMLDIPRLPARVSHGPWYSPEHWERTLAYVGLADEERAMGFEHTPSADAVQRIHWTPLDFAEPAEEAVGAVPATNLVYTYLALPLYLFVATMHPRIQELRSDALALRREAICALAQKWDALAASGKTVRRAKPRLLEHPYAQRVLRAERERRRNST</sequence>
<dbReference type="AlphaFoldDB" id="A0AAF0IWB6"/>
<keyword evidence="1" id="KW-0812">Transmembrane</keyword>
<evidence type="ECO:0000256" key="1">
    <source>
        <dbReference type="SAM" id="Phobius"/>
    </source>
</evidence>
<evidence type="ECO:0008006" key="4">
    <source>
        <dbReference type="Google" id="ProtNLM"/>
    </source>
</evidence>